<reference evidence="2 3" key="1">
    <citation type="submission" date="2016-01" db="EMBL/GenBank/DDBJ databases">
        <title>Whole genome sequencing of Bhargavaea cecembensis T14.</title>
        <authorList>
            <person name="Hong K.W."/>
        </authorList>
    </citation>
    <scope>NUCLEOTIDE SEQUENCE [LARGE SCALE GENOMIC DNA]</scope>
    <source>
        <strain evidence="2 3">T14</strain>
    </source>
</reference>
<sequence>MKKKPLAYIVDSTAHISKELANHPDLYVVPLNVHFGDQEYSDGVGIRPEELYEKIRTSSELPKTSQPSAGRFAELFDRLQDEYEQGLAIMLTSELSGTYASAVSGAELSGFDVRILDGKSLSYGTTGLVRLAMELEQQGKSRDEIADDISEHIGKTRSYIYIGQLNQLHKGGRMGSVQFYLGSMLQIKPIIQITPEGTLDVIDKVRSEKKAFRYLVDKVKAAYDNGRRTIHLMHANSPKEAARLKEQMLEAMPGLEVRTGDIGSVLAVHAGEGTMAVIWYDFD</sequence>
<dbReference type="PANTHER" id="PTHR33434:SF2">
    <property type="entry name" value="FATTY ACID-BINDING PROTEIN TM_1468"/>
    <property type="match status" value="1"/>
</dbReference>
<evidence type="ECO:0000256" key="1">
    <source>
        <dbReference type="ARBA" id="ARBA00023121"/>
    </source>
</evidence>
<dbReference type="NCBIfam" id="TIGR00762">
    <property type="entry name" value="DegV"/>
    <property type="match status" value="1"/>
</dbReference>
<comment type="caution">
    <text evidence="2">The sequence shown here is derived from an EMBL/GenBank/DDBJ whole genome shotgun (WGS) entry which is preliminary data.</text>
</comment>
<dbReference type="GO" id="GO:0008289">
    <property type="term" value="F:lipid binding"/>
    <property type="evidence" value="ECO:0007669"/>
    <property type="project" value="UniProtKB-KW"/>
</dbReference>
<dbReference type="AlphaFoldDB" id="A0A161RF42"/>
<accession>A0A161RF42</accession>
<evidence type="ECO:0000313" key="2">
    <source>
        <dbReference type="EMBL" id="KZE38502.1"/>
    </source>
</evidence>
<dbReference type="RefSeq" id="WP_063180056.1">
    <property type="nucleotide sequence ID" value="NZ_LQNT01000009.1"/>
</dbReference>
<dbReference type="OrthoDB" id="1638652at2"/>
<evidence type="ECO:0000313" key="3">
    <source>
        <dbReference type="Proteomes" id="UP000076490"/>
    </source>
</evidence>
<dbReference type="Proteomes" id="UP000076490">
    <property type="component" value="Unassembled WGS sequence"/>
</dbReference>
<dbReference type="InterPro" id="IPR003797">
    <property type="entry name" value="DegV"/>
</dbReference>
<keyword evidence="1" id="KW-0446">Lipid-binding</keyword>
<gene>
    <name evidence="2" type="ORF">AV656_06240</name>
</gene>
<organism evidence="2 3">
    <name type="scientific">Bhargavaea cecembensis</name>
    <dbReference type="NCBI Taxonomy" id="394098"/>
    <lineage>
        <taxon>Bacteria</taxon>
        <taxon>Bacillati</taxon>
        <taxon>Bacillota</taxon>
        <taxon>Bacilli</taxon>
        <taxon>Bacillales</taxon>
        <taxon>Caryophanaceae</taxon>
        <taxon>Bhargavaea</taxon>
    </lineage>
</organism>
<proteinExistence type="predicted"/>
<dbReference type="Pfam" id="PF02645">
    <property type="entry name" value="DegV"/>
    <property type="match status" value="1"/>
</dbReference>
<dbReference type="EMBL" id="LQNT01000009">
    <property type="protein sequence ID" value="KZE38502.1"/>
    <property type="molecule type" value="Genomic_DNA"/>
</dbReference>
<dbReference type="PANTHER" id="PTHR33434">
    <property type="entry name" value="DEGV DOMAIN-CONTAINING PROTEIN DR_1986-RELATED"/>
    <property type="match status" value="1"/>
</dbReference>
<protein>
    <submittedName>
        <fullName evidence="2">Fatty acid-binding protein DegV</fullName>
    </submittedName>
</protein>
<dbReference type="Gene3D" id="3.30.1180.10">
    <property type="match status" value="1"/>
</dbReference>
<dbReference type="SUPFAM" id="SSF82549">
    <property type="entry name" value="DAK1/DegV-like"/>
    <property type="match status" value="1"/>
</dbReference>
<dbReference type="InterPro" id="IPR043168">
    <property type="entry name" value="DegV_C"/>
</dbReference>
<dbReference type="InterPro" id="IPR050270">
    <property type="entry name" value="DegV_domain_contain"/>
</dbReference>
<dbReference type="Gene3D" id="3.40.50.10170">
    <property type="match status" value="1"/>
</dbReference>
<dbReference type="PROSITE" id="PS51482">
    <property type="entry name" value="DEGV"/>
    <property type="match status" value="1"/>
</dbReference>
<name>A0A161RF42_9BACL</name>